<accession>A0A9D9DTQ5</accession>
<evidence type="ECO:0000313" key="2">
    <source>
        <dbReference type="Proteomes" id="UP000823612"/>
    </source>
</evidence>
<dbReference type="Proteomes" id="UP000823612">
    <property type="component" value="Unassembled WGS sequence"/>
</dbReference>
<organism evidence="1 2">
    <name type="scientific">Candidatus Pullibacteroides excrementavium</name>
    <dbReference type="NCBI Taxonomy" id="2840905"/>
    <lineage>
        <taxon>Bacteria</taxon>
        <taxon>Pseudomonadati</taxon>
        <taxon>Bacteroidota</taxon>
        <taxon>Bacteroidia</taxon>
        <taxon>Bacteroidales</taxon>
        <taxon>Candidatus Pullibacteroides</taxon>
    </lineage>
</organism>
<dbReference type="EMBL" id="JADIMZ010000040">
    <property type="protein sequence ID" value="MBO8432271.1"/>
    <property type="molecule type" value="Genomic_DNA"/>
</dbReference>
<comment type="caution">
    <text evidence="1">The sequence shown here is derived from an EMBL/GenBank/DDBJ whole genome shotgun (WGS) entry which is preliminary data.</text>
</comment>
<dbReference type="AlphaFoldDB" id="A0A9D9DTQ5"/>
<evidence type="ECO:0000313" key="1">
    <source>
        <dbReference type="EMBL" id="MBO8432271.1"/>
    </source>
</evidence>
<name>A0A9D9DTQ5_9BACT</name>
<sequence length="65" mass="7404">MATAAYRPEPIVHQNGALARRVSIHSSNAPNRWCVRTAPWRGVSEWARYEASNRSVAQERTLVRD</sequence>
<protein>
    <submittedName>
        <fullName evidence="1">Uncharacterized protein</fullName>
    </submittedName>
</protein>
<reference evidence="1" key="1">
    <citation type="submission" date="2020-10" db="EMBL/GenBank/DDBJ databases">
        <authorList>
            <person name="Gilroy R."/>
        </authorList>
    </citation>
    <scope>NUCLEOTIDE SEQUENCE</scope>
    <source>
        <strain evidence="1">2889</strain>
    </source>
</reference>
<proteinExistence type="predicted"/>
<gene>
    <name evidence="1" type="ORF">IAB08_03110</name>
</gene>
<reference evidence="1" key="2">
    <citation type="journal article" date="2021" name="PeerJ">
        <title>Extensive microbial diversity within the chicken gut microbiome revealed by metagenomics and culture.</title>
        <authorList>
            <person name="Gilroy R."/>
            <person name="Ravi A."/>
            <person name="Getino M."/>
            <person name="Pursley I."/>
            <person name="Horton D.L."/>
            <person name="Alikhan N.F."/>
            <person name="Baker D."/>
            <person name="Gharbi K."/>
            <person name="Hall N."/>
            <person name="Watson M."/>
            <person name="Adriaenssens E.M."/>
            <person name="Foster-Nyarko E."/>
            <person name="Jarju S."/>
            <person name="Secka A."/>
            <person name="Antonio M."/>
            <person name="Oren A."/>
            <person name="Chaudhuri R.R."/>
            <person name="La Ragione R."/>
            <person name="Hildebrand F."/>
            <person name="Pallen M.J."/>
        </authorList>
    </citation>
    <scope>NUCLEOTIDE SEQUENCE</scope>
    <source>
        <strain evidence="1">2889</strain>
    </source>
</reference>